<feature type="transmembrane region" description="Helical" evidence="7">
    <location>
        <begin position="21"/>
        <end position="41"/>
    </location>
</feature>
<evidence type="ECO:0000256" key="1">
    <source>
        <dbReference type="ARBA" id="ARBA00004651"/>
    </source>
</evidence>
<keyword evidence="2" id="KW-1003">Cell membrane</keyword>
<dbReference type="Pfam" id="PF02687">
    <property type="entry name" value="FtsX"/>
    <property type="match status" value="2"/>
</dbReference>
<feature type="transmembrane region" description="Helical" evidence="7">
    <location>
        <begin position="772"/>
        <end position="793"/>
    </location>
</feature>
<dbReference type="Pfam" id="PF12704">
    <property type="entry name" value="MacB_PCD"/>
    <property type="match status" value="2"/>
</dbReference>
<feature type="domain" description="ABC3 transporter permease C-terminal" evidence="8">
    <location>
        <begin position="689"/>
        <end position="804"/>
    </location>
</feature>
<evidence type="ECO:0000313" key="10">
    <source>
        <dbReference type="EMBL" id="WKD49192.1"/>
    </source>
</evidence>
<comment type="similarity">
    <text evidence="6">Belongs to the ABC-4 integral membrane protein family.</text>
</comment>
<evidence type="ECO:0000256" key="7">
    <source>
        <dbReference type="SAM" id="Phobius"/>
    </source>
</evidence>
<feature type="transmembrane region" description="Helical" evidence="7">
    <location>
        <begin position="743"/>
        <end position="766"/>
    </location>
</feature>
<dbReference type="RefSeq" id="WP_301414982.1">
    <property type="nucleotide sequence ID" value="NZ_CP098023.1"/>
</dbReference>
<feature type="transmembrane region" description="Helical" evidence="7">
    <location>
        <begin position="319"/>
        <end position="339"/>
    </location>
</feature>
<name>A0ABY9EAK2_9GAMM</name>
<feature type="domain" description="MacB-like periplasmic core" evidence="9">
    <location>
        <begin position="423"/>
        <end position="652"/>
    </location>
</feature>
<accession>A0ABY9EAK2</accession>
<evidence type="ECO:0000256" key="3">
    <source>
        <dbReference type="ARBA" id="ARBA00022692"/>
    </source>
</evidence>
<comment type="subcellular location">
    <subcellularLocation>
        <location evidence="1">Cell membrane</location>
        <topology evidence="1">Multi-pass membrane protein</topology>
    </subcellularLocation>
</comment>
<feature type="domain" description="MacB-like periplasmic core" evidence="9">
    <location>
        <begin position="20"/>
        <end position="231"/>
    </location>
</feature>
<keyword evidence="11" id="KW-1185">Reference proteome</keyword>
<dbReference type="PANTHER" id="PTHR30572:SF4">
    <property type="entry name" value="ABC TRANSPORTER PERMEASE YTRF"/>
    <property type="match status" value="1"/>
</dbReference>
<dbReference type="PANTHER" id="PTHR30572">
    <property type="entry name" value="MEMBRANE COMPONENT OF TRANSPORTER-RELATED"/>
    <property type="match status" value="1"/>
</dbReference>
<gene>
    <name evidence="10" type="ORF">M8T91_15010</name>
</gene>
<keyword evidence="4 7" id="KW-1133">Transmembrane helix</keyword>
<proteinExistence type="inferred from homology"/>
<evidence type="ECO:0000259" key="8">
    <source>
        <dbReference type="Pfam" id="PF02687"/>
    </source>
</evidence>
<feature type="transmembrane region" description="Helical" evidence="7">
    <location>
        <begin position="681"/>
        <end position="706"/>
    </location>
</feature>
<dbReference type="InterPro" id="IPR003838">
    <property type="entry name" value="ABC3_permease_C"/>
</dbReference>
<dbReference type="Proteomes" id="UP001321520">
    <property type="component" value="Chromosome"/>
</dbReference>
<feature type="transmembrane region" description="Helical" evidence="7">
    <location>
        <begin position="359"/>
        <end position="386"/>
    </location>
</feature>
<feature type="transmembrane region" description="Helical" evidence="7">
    <location>
        <begin position="267"/>
        <end position="291"/>
    </location>
</feature>
<evidence type="ECO:0000256" key="2">
    <source>
        <dbReference type="ARBA" id="ARBA00022475"/>
    </source>
</evidence>
<feature type="domain" description="ABC3 transporter permease C-terminal" evidence="8">
    <location>
        <begin position="273"/>
        <end position="390"/>
    </location>
</feature>
<feature type="transmembrane region" description="Helical" evidence="7">
    <location>
        <begin position="418"/>
        <end position="442"/>
    </location>
</feature>
<dbReference type="InterPro" id="IPR050250">
    <property type="entry name" value="Macrolide_Exporter_MacB"/>
</dbReference>
<organism evidence="10 11">
    <name type="scientific">Microbulbifer spongiae</name>
    <dbReference type="NCBI Taxonomy" id="2944933"/>
    <lineage>
        <taxon>Bacteria</taxon>
        <taxon>Pseudomonadati</taxon>
        <taxon>Pseudomonadota</taxon>
        <taxon>Gammaproteobacteria</taxon>
        <taxon>Cellvibrionales</taxon>
        <taxon>Microbulbiferaceae</taxon>
        <taxon>Microbulbifer</taxon>
    </lineage>
</organism>
<keyword evidence="5 7" id="KW-0472">Membrane</keyword>
<evidence type="ECO:0000256" key="4">
    <source>
        <dbReference type="ARBA" id="ARBA00022989"/>
    </source>
</evidence>
<evidence type="ECO:0000256" key="5">
    <source>
        <dbReference type="ARBA" id="ARBA00023136"/>
    </source>
</evidence>
<keyword evidence="3 7" id="KW-0812">Transmembrane</keyword>
<protein>
    <submittedName>
        <fullName evidence="10">ABC transporter permease</fullName>
    </submittedName>
</protein>
<evidence type="ECO:0000313" key="11">
    <source>
        <dbReference type="Proteomes" id="UP001321520"/>
    </source>
</evidence>
<dbReference type="EMBL" id="CP098023">
    <property type="protein sequence ID" value="WKD49192.1"/>
    <property type="molecule type" value="Genomic_DNA"/>
</dbReference>
<sequence>MNFADLQYSLRLLLKKPGFTLLTVFVMAIGIGLSLFLFSFLNTIMFKPLPFQDGASIVQISGSENGKKNNRRISLHDYYEIRNNVDGLIEFTAYRPTNLNVSGRDGARRYVGIEAEHNFFSLTRTQPILGRDFIPADNLPGNEYVTIIGYEIWQNQFGGQADILDQIIRINGISTRIIGVMPDGYFFPNNAELWIPLREDATRINRGDAGNVWGIAHMQSDATIEELNQQIALVMQRLQHRYPETNSGFGAYVETIQKATVGDGISVIYALYVVAILILLLSSVNVGNLLLSRAVERNKETAIRVALGAPRMRLIAQMLWESIMICLTGGVIGLIALWLSLEFTQGIIGSFFSDRPRFWWQFGIDSYALILFGIFVVSAIVVTGLVPAWKNSASNFNAVLRDGTRGALSKKSGRLNQLLVISEIFIAIMVLIAATVAVIGAAKAINADYGADPDNILTAKITLNEAKYQNDQARIQFYKSLQANLSSKREIEKVMLASALPGEFATVMPVAIEGKEYGQGKEDNLYPRLNYVAVMPGTLRDLGVSLVNGRYFDSSDDGLNNKTAIVTESFVDKYFNNADPIGKRIKVVDETVKNQQWLTVVGVVEHTIQGLANRTSRFVPTVFRPITQAPLAQMTIAMQMNADEVQMIAQLRKVLSSMDQELPAFRVEPYVERMNRNVAPLIFITSIFFIFGIAAAVLAASGIYGVMTNTINQRATEIGVKRALGATDLRIIKDYLSKSSKHLLWGGIPALLVGGGLGFVMSKVLASGGSSVLIITVIVVFSLIATIVLYATYLPTIRTLKMEPIESLRDE</sequence>
<evidence type="ECO:0000256" key="6">
    <source>
        <dbReference type="ARBA" id="ARBA00038076"/>
    </source>
</evidence>
<reference evidence="10 11" key="1">
    <citation type="submission" date="2022-05" db="EMBL/GenBank/DDBJ databases">
        <title>Microbulbifer sp. nov., isolated from sponge.</title>
        <authorList>
            <person name="Gao L."/>
        </authorList>
    </citation>
    <scope>NUCLEOTIDE SEQUENCE [LARGE SCALE GENOMIC DNA]</scope>
    <source>
        <strain evidence="10 11">MI-G</strain>
    </source>
</reference>
<dbReference type="InterPro" id="IPR025857">
    <property type="entry name" value="MacB_PCD"/>
</dbReference>
<evidence type="ECO:0000259" key="9">
    <source>
        <dbReference type="Pfam" id="PF12704"/>
    </source>
</evidence>